<feature type="compositionally biased region" description="Polar residues" evidence="1">
    <location>
        <begin position="62"/>
        <end position="73"/>
    </location>
</feature>
<feature type="transmembrane region" description="Helical" evidence="2">
    <location>
        <begin position="31"/>
        <end position="53"/>
    </location>
</feature>
<dbReference type="HOGENOM" id="CLU_157071_0_0_5"/>
<dbReference type="OrthoDB" id="7923623at2"/>
<protein>
    <submittedName>
        <fullName evidence="3">Uncharacterized protein</fullName>
    </submittedName>
</protein>
<keyword evidence="2" id="KW-1133">Transmembrane helix</keyword>
<evidence type="ECO:0000256" key="2">
    <source>
        <dbReference type="SAM" id="Phobius"/>
    </source>
</evidence>
<gene>
    <name evidence="3" type="ORF">MCY_00516</name>
</gene>
<evidence type="ECO:0000256" key="1">
    <source>
        <dbReference type="SAM" id="MobiDB-lite"/>
    </source>
</evidence>
<organism evidence="3 4">
    <name type="scientific">Bartonella rattimassiliensis 15908</name>
    <dbReference type="NCBI Taxonomy" id="1094556"/>
    <lineage>
        <taxon>Bacteria</taxon>
        <taxon>Pseudomonadati</taxon>
        <taxon>Pseudomonadota</taxon>
        <taxon>Alphaproteobacteria</taxon>
        <taxon>Hyphomicrobiales</taxon>
        <taxon>Bartonellaceae</taxon>
        <taxon>Bartonella</taxon>
    </lineage>
</organism>
<keyword evidence="2" id="KW-0472">Membrane</keyword>
<proteinExistence type="predicted"/>
<dbReference type="PATRIC" id="fig|1094556.3.peg.612"/>
<reference evidence="3 4" key="1">
    <citation type="submission" date="2012-03" db="EMBL/GenBank/DDBJ databases">
        <title>The Genome Sequence of Bartonella rattimassiliensis 15908.</title>
        <authorList>
            <consortium name="The Broad Institute Genome Sequencing Platform"/>
            <consortium name="The Broad Institute Genome Sequencing Center for Infectious Disease"/>
            <person name="Feldgarden M."/>
            <person name="Kirby J."/>
            <person name="Kosoy M."/>
            <person name="Birtles R."/>
            <person name="Probert W.S."/>
            <person name="Chiaraviglio L."/>
            <person name="Young S.K."/>
            <person name="Zeng Q."/>
            <person name="Gargeya S."/>
            <person name="Fitzgerald M."/>
            <person name="Haas B."/>
            <person name="Abouelleil A."/>
            <person name="Alvarado L."/>
            <person name="Arachchi H.M."/>
            <person name="Berlin A."/>
            <person name="Chapman S.B."/>
            <person name="Gearin G."/>
            <person name="Goldberg J."/>
            <person name="Griggs A."/>
            <person name="Gujja S."/>
            <person name="Hansen M."/>
            <person name="Heiman D."/>
            <person name="Howarth C."/>
            <person name="Larimer J."/>
            <person name="Lui A."/>
            <person name="MacDonald P.J.P."/>
            <person name="McCowen C."/>
            <person name="Montmayeur A."/>
            <person name="Murphy C."/>
            <person name="Neiman D."/>
            <person name="Pearson M."/>
            <person name="Priest M."/>
            <person name="Roberts A."/>
            <person name="Saif S."/>
            <person name="Shea T."/>
            <person name="Sisk P."/>
            <person name="Stolte C."/>
            <person name="Sykes S."/>
            <person name="Wortman J."/>
            <person name="Nusbaum C."/>
            <person name="Birren B."/>
        </authorList>
    </citation>
    <scope>NUCLEOTIDE SEQUENCE [LARGE SCALE GENOMIC DNA]</scope>
    <source>
        <strain evidence="3 4">15908</strain>
    </source>
</reference>
<dbReference type="EMBL" id="AILY01000008">
    <property type="protein sequence ID" value="EJF87392.1"/>
    <property type="molecule type" value="Genomic_DNA"/>
</dbReference>
<evidence type="ECO:0000313" key="3">
    <source>
        <dbReference type="EMBL" id="EJF87392.1"/>
    </source>
</evidence>
<dbReference type="Proteomes" id="UP000001077">
    <property type="component" value="Unassembled WGS sequence"/>
</dbReference>
<comment type="caution">
    <text evidence="3">The sequence shown here is derived from an EMBL/GenBank/DDBJ whole genome shotgun (WGS) entry which is preliminary data.</text>
</comment>
<dbReference type="AlphaFoldDB" id="J1JRE3"/>
<dbReference type="RefSeq" id="WP_007346820.1">
    <property type="nucleotide sequence ID" value="NZ_CALY02000065.1"/>
</dbReference>
<keyword evidence="4" id="KW-1185">Reference proteome</keyword>
<dbReference type="eggNOG" id="ENOG50313XZ">
    <property type="taxonomic scope" value="Bacteria"/>
</dbReference>
<sequence>MIDKNYHTYEEQRMATERKDREQRVAIAKGIFAILLALVIIWFIFGFLGSFFAKSPEHISHYNTPETSQTITTPKKDLNPLPPASYIYKDTQ</sequence>
<name>J1JRE3_9HYPH</name>
<accession>J1JRE3</accession>
<feature type="region of interest" description="Disordered" evidence="1">
    <location>
        <begin position="62"/>
        <end position="92"/>
    </location>
</feature>
<evidence type="ECO:0000313" key="4">
    <source>
        <dbReference type="Proteomes" id="UP000001077"/>
    </source>
</evidence>
<keyword evidence="2" id="KW-0812">Transmembrane</keyword>